<feature type="domain" description="Flavoprotein" evidence="1">
    <location>
        <begin position="13"/>
        <end position="124"/>
    </location>
</feature>
<dbReference type="Proteomes" id="UP001344906">
    <property type="component" value="Unassembled WGS sequence"/>
</dbReference>
<comment type="caution">
    <text evidence="2">The sequence shown here is derived from an EMBL/GenBank/DDBJ whole genome shotgun (WGS) entry which is preliminary data.</text>
</comment>
<organism evidence="2 3">
    <name type="scientific">Dictyobacter halimunensis</name>
    <dbReference type="NCBI Taxonomy" id="3026934"/>
    <lineage>
        <taxon>Bacteria</taxon>
        <taxon>Bacillati</taxon>
        <taxon>Chloroflexota</taxon>
        <taxon>Ktedonobacteria</taxon>
        <taxon>Ktedonobacterales</taxon>
        <taxon>Dictyobacteraceae</taxon>
        <taxon>Dictyobacter</taxon>
    </lineage>
</organism>
<evidence type="ECO:0000313" key="2">
    <source>
        <dbReference type="EMBL" id="GLV54384.1"/>
    </source>
</evidence>
<reference evidence="2 3" key="1">
    <citation type="submission" date="2023-02" db="EMBL/GenBank/DDBJ databases">
        <title>Dictyobacter halimunensis sp. nov., a new member of the class Ktedonobacteria from forest soil in a geothermal area.</title>
        <authorList>
            <person name="Rachmania M.K."/>
            <person name="Ningsih F."/>
            <person name="Sakai Y."/>
            <person name="Yabe S."/>
            <person name="Yokota A."/>
            <person name="Sjamsuridzal W."/>
        </authorList>
    </citation>
    <scope>NUCLEOTIDE SEQUENCE [LARGE SCALE GENOMIC DNA]</scope>
    <source>
        <strain evidence="2 3">S3.2.2.5</strain>
    </source>
</reference>
<dbReference type="InterPro" id="IPR003382">
    <property type="entry name" value="Flavoprotein"/>
</dbReference>
<dbReference type="PANTHER" id="PTHR14359:SF6">
    <property type="entry name" value="PHOSPHOPANTOTHENOYLCYSTEINE DECARBOXYLASE"/>
    <property type="match status" value="1"/>
</dbReference>
<proteinExistence type="predicted"/>
<gene>
    <name evidence="2" type="ORF">KDH_12310</name>
</gene>
<evidence type="ECO:0000313" key="3">
    <source>
        <dbReference type="Proteomes" id="UP001344906"/>
    </source>
</evidence>
<sequence length="187" mass="20499">MNTLDQPSAGVLYVIACGSSSAFLVPDLVQCAQAAGWTVCVITTPSGRHFIDMLALEQLTGYPVRSEYKKPEEPDVLPRADAIVVFPATFNTINKWALGISDTLAVGLLSEYTGLNKPIVAVPCFKTGGGLDTNPAFKRSLRLLRKYKVHVLYEPELYPPKNRVPPEIILATLNDVINEKVDNKQVE</sequence>
<keyword evidence="3" id="KW-1185">Reference proteome</keyword>
<dbReference type="PANTHER" id="PTHR14359">
    <property type="entry name" value="HOMO-OLIGOMERIC FLAVIN CONTAINING CYS DECARBOXYLASE FAMILY"/>
    <property type="match status" value="1"/>
</dbReference>
<dbReference type="EMBL" id="BSRI01000001">
    <property type="protein sequence ID" value="GLV54384.1"/>
    <property type="molecule type" value="Genomic_DNA"/>
</dbReference>
<evidence type="ECO:0000259" key="1">
    <source>
        <dbReference type="Pfam" id="PF02441"/>
    </source>
</evidence>
<dbReference type="InterPro" id="IPR036551">
    <property type="entry name" value="Flavin_trans-like"/>
</dbReference>
<protein>
    <recommendedName>
        <fullName evidence="1">Flavoprotein domain-containing protein</fullName>
    </recommendedName>
</protein>
<dbReference type="Pfam" id="PF02441">
    <property type="entry name" value="Flavoprotein"/>
    <property type="match status" value="1"/>
</dbReference>
<dbReference type="SUPFAM" id="SSF52507">
    <property type="entry name" value="Homo-oligomeric flavin-containing Cys decarboxylases, HFCD"/>
    <property type="match status" value="1"/>
</dbReference>
<accession>A0ABQ6FL07</accession>
<dbReference type="RefSeq" id="WP_338248064.1">
    <property type="nucleotide sequence ID" value="NZ_BSRI01000001.1"/>
</dbReference>
<dbReference type="Gene3D" id="3.40.50.1950">
    <property type="entry name" value="Flavin prenyltransferase-like"/>
    <property type="match status" value="1"/>
</dbReference>
<name>A0ABQ6FL07_9CHLR</name>